<keyword evidence="2" id="KW-0808">Transferase</keyword>
<dbReference type="InterPro" id="IPR022488">
    <property type="entry name" value="PPK2-related"/>
</dbReference>
<dbReference type="SUPFAM" id="SSF52540">
    <property type="entry name" value="P-loop containing nucleoside triphosphate hydrolases"/>
    <property type="match status" value="1"/>
</dbReference>
<dbReference type="InterPro" id="IPR027417">
    <property type="entry name" value="P-loop_NTPase"/>
</dbReference>
<evidence type="ECO:0000313" key="3">
    <source>
        <dbReference type="Proteomes" id="UP000294855"/>
    </source>
</evidence>
<dbReference type="OrthoDB" id="9408at2157"/>
<dbReference type="RefSeq" id="WP_133517741.1">
    <property type="nucleotide sequence ID" value="NZ_JAHDUW010000004.1"/>
</dbReference>
<dbReference type="Gene3D" id="3.40.50.300">
    <property type="entry name" value="P-loop containing nucleotide triphosphate hydrolases"/>
    <property type="match status" value="2"/>
</dbReference>
<dbReference type="Pfam" id="PF03976">
    <property type="entry name" value="PPK2"/>
    <property type="match status" value="3"/>
</dbReference>
<evidence type="ECO:0000259" key="1">
    <source>
        <dbReference type="Pfam" id="PF03976"/>
    </source>
</evidence>
<reference evidence="2 3" key="1">
    <citation type="submission" date="2019-03" db="EMBL/GenBank/DDBJ databases">
        <title>Genomic Encyclopedia of Type Strains, Phase IV (KMG-IV): sequencing the most valuable type-strain genomes for metagenomic binning, comparative biology and taxonomic classification.</title>
        <authorList>
            <person name="Goeker M."/>
        </authorList>
    </citation>
    <scope>NUCLEOTIDE SEQUENCE [LARGE SCALE GENOMIC DNA]</scope>
    <source>
        <strain evidence="2 3">DSM 13328</strain>
    </source>
</reference>
<feature type="domain" description="Polyphosphate kinase-2-related" evidence="1">
    <location>
        <begin position="301"/>
        <end position="523"/>
    </location>
</feature>
<dbReference type="PANTHER" id="PTHR34383">
    <property type="entry name" value="POLYPHOSPHATE:AMP PHOSPHOTRANSFERASE-RELATED"/>
    <property type="match status" value="1"/>
</dbReference>
<feature type="domain" description="Polyphosphate kinase-2-related" evidence="1">
    <location>
        <begin position="23"/>
        <end position="118"/>
    </location>
</feature>
<evidence type="ECO:0000313" key="2">
    <source>
        <dbReference type="EMBL" id="TDQ68362.1"/>
    </source>
</evidence>
<dbReference type="PANTHER" id="PTHR34383:SF3">
    <property type="entry name" value="POLYPHOSPHATE:AMP PHOSPHOTRANSFERASE"/>
    <property type="match status" value="1"/>
</dbReference>
<dbReference type="EMBL" id="SNYS01000009">
    <property type="protein sequence ID" value="TDQ68362.1"/>
    <property type="molecule type" value="Genomic_DNA"/>
</dbReference>
<comment type="caution">
    <text evidence="2">The sequence shown here is derived from an EMBL/GenBank/DDBJ whole genome shotgun (WGS) entry which is preliminary data.</text>
</comment>
<accession>A0A484F4B1</accession>
<gene>
    <name evidence="2" type="ORF">C7391_1307</name>
</gene>
<name>A0A484F4B1_9EURY</name>
<keyword evidence="3" id="KW-1185">Reference proteome</keyword>
<proteinExistence type="predicted"/>
<feature type="domain" description="Polyphosphate kinase-2-related" evidence="1">
    <location>
        <begin position="148"/>
        <end position="254"/>
    </location>
</feature>
<dbReference type="GO" id="GO:0016740">
    <property type="term" value="F:transferase activity"/>
    <property type="evidence" value="ECO:0007669"/>
    <property type="project" value="UniProtKB-KW"/>
</dbReference>
<protein>
    <submittedName>
        <fullName evidence="2">Polyphosphate:AMP phosphotransferase</fullName>
    </submittedName>
</protein>
<organism evidence="2 3">
    <name type="scientific">Methanimicrococcus blatticola</name>
    <dbReference type="NCBI Taxonomy" id="91560"/>
    <lineage>
        <taxon>Archaea</taxon>
        <taxon>Methanobacteriati</taxon>
        <taxon>Methanobacteriota</taxon>
        <taxon>Stenosarchaea group</taxon>
        <taxon>Methanomicrobia</taxon>
        <taxon>Methanosarcinales</taxon>
        <taxon>Methanosarcinaceae</taxon>
        <taxon>Methanimicrococcus</taxon>
    </lineage>
</organism>
<sequence>MISEIKSEFPENTDFSKLIKEYGDELGILQREARDLEIPLVIVFEGWYDVFIGEIINRQLLPLDSRGFDFHFTNAPTSEENKIPFIFRFSRKIPPKGKIAVFDRSWYMRGLIEHLLNESEKFGCANLTYKTNLEAILTEPANEEVIHTPKFARLIKTINDFESTLYNNGTRFVKIYLGARKEKRIESHKLWKKIIPYDIDKRSTEKIYKKDVRVLKEVLEQTNTEYAPWNLYFVNQDIDEATATTMKIIIDQIKQIIFDVKSSRFLEQEKTDYCEISENTCPEVPLMKGPLDEVDLTKCYSKEEYKKKLKKNQKKLAFSHYSLYLNKKPMVLVFEGWDAAGKGGSIKRIVQSMNPRYYRVIPIGSPTDVDKKYHYLWRFLDGIPPCGKTSLFDRSWYGRVMVERIEHFCTEEEWQRAYDEIKHFEKAMTDNGVIVIKFWMHISKEKQYERFTARSLNPLKQWKLTEEDWRNREKWNEYYNAVNEMIEKTSTEKAPWVIVEADDKYYARIKVLKTIVKRIEEELNDEMEELDFPISSD</sequence>
<dbReference type="AlphaFoldDB" id="A0A484F4B1"/>
<dbReference type="Proteomes" id="UP000294855">
    <property type="component" value="Unassembled WGS sequence"/>
</dbReference>